<gene>
    <name evidence="4" type="ORF">BDV95DRAFT_592080</name>
</gene>
<evidence type="ECO:0000256" key="2">
    <source>
        <dbReference type="SAM" id="Phobius"/>
    </source>
</evidence>
<protein>
    <recommendedName>
        <fullName evidence="6">Mid2 domain-containing protein</fullName>
    </recommendedName>
</protein>
<dbReference type="AlphaFoldDB" id="A0A7C8MAG3"/>
<evidence type="ECO:0000313" key="5">
    <source>
        <dbReference type="Proteomes" id="UP000481861"/>
    </source>
</evidence>
<proteinExistence type="predicted"/>
<feature type="signal peptide" evidence="3">
    <location>
        <begin position="1"/>
        <end position="19"/>
    </location>
</feature>
<feature type="region of interest" description="Disordered" evidence="1">
    <location>
        <begin position="274"/>
        <end position="294"/>
    </location>
</feature>
<name>A0A7C8MAG3_9PLEO</name>
<dbReference type="Proteomes" id="UP000481861">
    <property type="component" value="Unassembled WGS sequence"/>
</dbReference>
<accession>A0A7C8MAG3</accession>
<feature type="compositionally biased region" description="Gly residues" evidence="1">
    <location>
        <begin position="274"/>
        <end position="284"/>
    </location>
</feature>
<feature type="compositionally biased region" description="Low complexity" evidence="1">
    <location>
        <begin position="186"/>
        <end position="195"/>
    </location>
</feature>
<feature type="chain" id="PRO_5028946612" description="Mid2 domain-containing protein" evidence="3">
    <location>
        <begin position="20"/>
        <end position="294"/>
    </location>
</feature>
<comment type="caution">
    <text evidence="4">The sequence shown here is derived from an EMBL/GenBank/DDBJ whole genome shotgun (WGS) entry which is preliminary data.</text>
</comment>
<organism evidence="4 5">
    <name type="scientific">Massariosphaeria phaeospora</name>
    <dbReference type="NCBI Taxonomy" id="100035"/>
    <lineage>
        <taxon>Eukaryota</taxon>
        <taxon>Fungi</taxon>
        <taxon>Dikarya</taxon>
        <taxon>Ascomycota</taxon>
        <taxon>Pezizomycotina</taxon>
        <taxon>Dothideomycetes</taxon>
        <taxon>Pleosporomycetidae</taxon>
        <taxon>Pleosporales</taxon>
        <taxon>Pleosporales incertae sedis</taxon>
        <taxon>Massariosphaeria</taxon>
    </lineage>
</organism>
<reference evidence="4 5" key="1">
    <citation type="submission" date="2020-01" db="EMBL/GenBank/DDBJ databases">
        <authorList>
            <consortium name="DOE Joint Genome Institute"/>
            <person name="Haridas S."/>
            <person name="Albert R."/>
            <person name="Binder M."/>
            <person name="Bloem J."/>
            <person name="Labutti K."/>
            <person name="Salamov A."/>
            <person name="Andreopoulos B."/>
            <person name="Baker S.E."/>
            <person name="Barry K."/>
            <person name="Bills G."/>
            <person name="Bluhm B.H."/>
            <person name="Cannon C."/>
            <person name="Castanera R."/>
            <person name="Culley D.E."/>
            <person name="Daum C."/>
            <person name="Ezra D."/>
            <person name="Gonzalez J.B."/>
            <person name="Henrissat B."/>
            <person name="Kuo A."/>
            <person name="Liang C."/>
            <person name="Lipzen A."/>
            <person name="Lutzoni F."/>
            <person name="Magnuson J."/>
            <person name="Mondo S."/>
            <person name="Nolan M."/>
            <person name="Ohm R."/>
            <person name="Pangilinan J."/>
            <person name="Park H.-J.H."/>
            <person name="Ramirez L."/>
            <person name="Alfaro M."/>
            <person name="Sun H."/>
            <person name="Tritt A."/>
            <person name="Yoshinaga Y."/>
            <person name="Zwiers L.-H.L."/>
            <person name="Turgeon B.G."/>
            <person name="Goodwin S.B."/>
            <person name="Spatafora J.W."/>
            <person name="Crous P.W."/>
            <person name="Grigoriev I.V."/>
        </authorList>
    </citation>
    <scope>NUCLEOTIDE SEQUENCE [LARGE SCALE GENOMIC DNA]</scope>
    <source>
        <strain evidence="4 5">CBS 611.86</strain>
    </source>
</reference>
<feature type="region of interest" description="Disordered" evidence="1">
    <location>
        <begin position="157"/>
        <end position="217"/>
    </location>
</feature>
<feature type="transmembrane region" description="Helical" evidence="2">
    <location>
        <begin position="221"/>
        <end position="244"/>
    </location>
</feature>
<dbReference type="EMBL" id="JAADJZ010000005">
    <property type="protein sequence ID" value="KAF2875380.1"/>
    <property type="molecule type" value="Genomic_DNA"/>
</dbReference>
<evidence type="ECO:0008006" key="6">
    <source>
        <dbReference type="Google" id="ProtNLM"/>
    </source>
</evidence>
<keyword evidence="2" id="KW-1133">Transmembrane helix</keyword>
<feature type="compositionally biased region" description="Low complexity" evidence="1">
    <location>
        <begin position="157"/>
        <end position="166"/>
    </location>
</feature>
<keyword evidence="2" id="KW-0812">Transmembrane</keyword>
<evidence type="ECO:0000256" key="1">
    <source>
        <dbReference type="SAM" id="MobiDB-lite"/>
    </source>
</evidence>
<evidence type="ECO:0000256" key="3">
    <source>
        <dbReference type="SAM" id="SignalP"/>
    </source>
</evidence>
<keyword evidence="2" id="KW-0472">Membrane</keyword>
<keyword evidence="3" id="KW-0732">Signal</keyword>
<evidence type="ECO:0000313" key="4">
    <source>
        <dbReference type="EMBL" id="KAF2875380.1"/>
    </source>
</evidence>
<sequence>MRSKSLALCALSSVTLIHAHFTVPDSSAGDFKETYIVGETMNIKWAKGWERGIDGDQPDRVDLWLDAYNLDRKTDFEPRRLKSNVNLDKAGSMDWKVNVDKKLIEDDPQFVLRFINVTESSSMPENAPQMPSVGFILVDSADSALLSTLRSSAASRTASATASRASIPAGIPSTPPAPGEVPNLMTSTSTTPAAAEETDSGTSAPSTPGQSGTKKKTNTGAIAGGVLGGLIGLAAILAGLLFALKAARKKKEAMTAGGVEVGYSNINGTGPLGAGGAGHTGGRGDLPEWVAPRT</sequence>
<keyword evidence="5" id="KW-1185">Reference proteome</keyword>
<feature type="compositionally biased region" description="Polar residues" evidence="1">
    <location>
        <begin position="200"/>
        <end position="212"/>
    </location>
</feature>
<dbReference type="OrthoDB" id="3689214at2759"/>